<sequence>MASNVKKISQKMKDSSVSSQNESTLLRYFRLKMVNDKKTEMYVKFAKVMIIAQGCYTDVRDKTFKDLKKLFKYTSCILSDESFKNCGKFCLPETTEEFYEYLKYYSKKGLEEGNNLIVIDSTMSNVEQNQYYIALAYKMQYVILVVPPVAINVSNSMWPKHSFASSFGTEAATYIHPVNMFQHLFCAWYFHDSDSHQLRSEVSLYIQDCLDGIPGFYNIMHKNCRTLDDEEGQNGKKNLDSEEMQLIDAIKHYYNLNDKRQDLAYCAVKVIGSSMKAMNEYFKKDIVLSNYGKMSKLLIVGFIITPYILAARVKLTRNQVDLWEMEDLLDESTAKQHNFIGPLSLLQESKQKLPDVEVQLISSKSNPTLVSTAKSVEDPLKIIPYFARGKACNIVLGKVKNAPTYQVDYGVQFALNMEAKTLNATANLDITELDNCIVKRIGKYWFVYLKEMLQIDGFFSSCVKPLPFDDPIKL</sequence>
<reference evidence="3 4" key="1">
    <citation type="submission" date="2021-06" db="EMBL/GenBank/DDBJ databases">
        <title>Caerostris darwini draft genome.</title>
        <authorList>
            <person name="Kono N."/>
            <person name="Arakawa K."/>
        </authorList>
    </citation>
    <scope>NUCLEOTIDE SEQUENCE [LARGE SCALE GENOMIC DNA]</scope>
</reference>
<protein>
    <recommendedName>
        <fullName evidence="2">Cyclic nucleotide phosphodiesterase catalytic domain-containing protein</fullName>
    </recommendedName>
</protein>
<dbReference type="GO" id="GO:0009214">
    <property type="term" value="P:cyclic nucleotide catabolic process"/>
    <property type="evidence" value="ECO:0007669"/>
    <property type="project" value="InterPro"/>
</dbReference>
<dbReference type="EMBL" id="BPLQ01014754">
    <property type="protein sequence ID" value="GIY82885.1"/>
    <property type="molecule type" value="Genomic_DNA"/>
</dbReference>
<dbReference type="AlphaFoldDB" id="A0AAV4WJ35"/>
<feature type="domain" description="Cyclic nucleotide phosphodiesterase catalytic" evidence="2">
    <location>
        <begin position="258"/>
        <end position="325"/>
    </location>
</feature>
<dbReference type="GO" id="GO:0005737">
    <property type="term" value="C:cytoplasm"/>
    <property type="evidence" value="ECO:0007669"/>
    <property type="project" value="TreeGrafter"/>
</dbReference>
<dbReference type="Proteomes" id="UP001054837">
    <property type="component" value="Unassembled WGS sequence"/>
</dbReference>
<name>A0AAV4WJ35_9ARAC</name>
<keyword evidence="1" id="KW-0378">Hydrolase</keyword>
<evidence type="ECO:0000313" key="3">
    <source>
        <dbReference type="EMBL" id="GIY82885.1"/>
    </source>
</evidence>
<proteinExistence type="predicted"/>
<dbReference type="GO" id="GO:0004113">
    <property type="term" value="F:2',3'-cyclic-nucleotide 3'-phosphodiesterase activity"/>
    <property type="evidence" value="ECO:0007669"/>
    <property type="project" value="InterPro"/>
</dbReference>
<dbReference type="Pfam" id="PF05881">
    <property type="entry name" value="CNPase"/>
    <property type="match status" value="1"/>
</dbReference>
<dbReference type="Gene3D" id="3.90.1740.10">
    <property type="entry name" value="2',3'-cyclic nucleotide 3'-phosphodiesterase superfamily"/>
    <property type="match status" value="1"/>
</dbReference>
<accession>A0AAV4WJ35</accession>
<dbReference type="InterPro" id="IPR047325">
    <property type="entry name" value="CNPase_cat"/>
</dbReference>
<evidence type="ECO:0000259" key="2">
    <source>
        <dbReference type="Pfam" id="PF05881"/>
    </source>
</evidence>
<dbReference type="PANTHER" id="PTHR10156:SF0">
    <property type="entry name" value="2',3'-CYCLIC-NUCLEOTIDE 3'-PHOSPHODIESTERASE"/>
    <property type="match status" value="1"/>
</dbReference>
<keyword evidence="4" id="KW-1185">Reference proteome</keyword>
<evidence type="ECO:0000313" key="4">
    <source>
        <dbReference type="Proteomes" id="UP001054837"/>
    </source>
</evidence>
<dbReference type="PANTHER" id="PTHR10156">
    <property type="entry name" value="2',3'-CYCLIC-NUCLEOTIDE 3'-PHOSPHODIESTERASE"/>
    <property type="match status" value="1"/>
</dbReference>
<dbReference type="InterPro" id="IPR008431">
    <property type="entry name" value="CNPase"/>
</dbReference>
<organism evidence="3 4">
    <name type="scientific">Caerostris darwini</name>
    <dbReference type="NCBI Taxonomy" id="1538125"/>
    <lineage>
        <taxon>Eukaryota</taxon>
        <taxon>Metazoa</taxon>
        <taxon>Ecdysozoa</taxon>
        <taxon>Arthropoda</taxon>
        <taxon>Chelicerata</taxon>
        <taxon>Arachnida</taxon>
        <taxon>Araneae</taxon>
        <taxon>Araneomorphae</taxon>
        <taxon>Entelegynae</taxon>
        <taxon>Araneoidea</taxon>
        <taxon>Araneidae</taxon>
        <taxon>Caerostris</taxon>
    </lineage>
</organism>
<evidence type="ECO:0000256" key="1">
    <source>
        <dbReference type="ARBA" id="ARBA00022801"/>
    </source>
</evidence>
<dbReference type="GO" id="GO:0016020">
    <property type="term" value="C:membrane"/>
    <property type="evidence" value="ECO:0007669"/>
    <property type="project" value="InterPro"/>
</dbReference>
<gene>
    <name evidence="3" type="primary">AVEN_60430_1</name>
    <name evidence="3" type="ORF">CDAR_527011</name>
</gene>
<comment type="caution">
    <text evidence="3">The sequence shown here is derived from an EMBL/GenBank/DDBJ whole genome shotgun (WGS) entry which is preliminary data.</text>
</comment>